<accession>A0ABQ5RQW7</accession>
<proteinExistence type="predicted"/>
<dbReference type="EMBL" id="BSDZ01000004">
    <property type="protein sequence ID" value="GLI59849.1"/>
    <property type="molecule type" value="Genomic_DNA"/>
</dbReference>
<feature type="signal peptide" evidence="1">
    <location>
        <begin position="1"/>
        <end position="37"/>
    </location>
</feature>
<name>A0ABQ5RQW7_9CHLO</name>
<evidence type="ECO:0000256" key="1">
    <source>
        <dbReference type="SAM" id="SignalP"/>
    </source>
</evidence>
<keyword evidence="3" id="KW-1185">Reference proteome</keyword>
<dbReference type="Pfam" id="PF11913">
    <property type="entry name" value="DUF3431"/>
    <property type="match status" value="1"/>
</dbReference>
<comment type="caution">
    <text evidence="2">The sequence shown here is derived from an EMBL/GenBank/DDBJ whole genome shotgun (WGS) entry which is preliminary data.</text>
</comment>
<keyword evidence="1" id="KW-0732">Signal</keyword>
<dbReference type="Proteomes" id="UP001165090">
    <property type="component" value="Unassembled WGS sequence"/>
</dbReference>
<feature type="chain" id="PRO_5045395242" evidence="1">
    <location>
        <begin position="38"/>
        <end position="568"/>
    </location>
</feature>
<gene>
    <name evidence="2" type="ORF">VaNZ11_001837</name>
</gene>
<evidence type="ECO:0000313" key="3">
    <source>
        <dbReference type="Proteomes" id="UP001165090"/>
    </source>
</evidence>
<evidence type="ECO:0000313" key="2">
    <source>
        <dbReference type="EMBL" id="GLI59849.1"/>
    </source>
</evidence>
<protein>
    <submittedName>
        <fullName evidence="2">Uncharacterized protein</fullName>
    </submittedName>
</protein>
<sequence>MVIKHGHQVGGRGRASPKLVIVLLLLLRSQSLQPTLAKQIRKRLDPSYRPRPIWGCQNGLPAGAFHIVIATLLPEPMALVPWIWNLGLSGAEIWIYHRMDLNDPGLTAAAATFASFEPYPCDSRVRLQQLLPNKGREAAVYLSHIVRLYDNLPKCLVLVHDHGPASRHSLCGPFFRRVRGYYAGIREELLLRQQQQHNGGGAGTAAATVNTSALILTTGAGSDGGGRALQSSRAFLRARNGWGSGGGGGGSVTSGGGIASPVRQVLMDFAKQVVSLSSGCQENWLKGCCAQLVCAEEASDDIWMGESGETVSERQLLTTESTVASANSRVLLADAADGSRSSKRTYQGRCPFKTSRCLANTSAVRIPLRPGVQRWLYLHGSGGLYDTRYENLVVLHDMAPEAAAAGAMGSTNVGFGPLSLVRYAGPDASETLRMQTSSSRSLDYPEGAATRTAQETFAQLGRILTDHDFPRRKANGRFKSCCASLMLRPEHIQYWPKTLYEQMLSYTLDEQNSYHAALAISHHGWALWGIGGVRPEDLLRYFEVDLLQLNIRGCPGWRVVMEEVPEGA</sequence>
<organism evidence="2 3">
    <name type="scientific">Volvox africanus</name>
    <dbReference type="NCBI Taxonomy" id="51714"/>
    <lineage>
        <taxon>Eukaryota</taxon>
        <taxon>Viridiplantae</taxon>
        <taxon>Chlorophyta</taxon>
        <taxon>core chlorophytes</taxon>
        <taxon>Chlorophyceae</taxon>
        <taxon>CS clade</taxon>
        <taxon>Chlamydomonadales</taxon>
        <taxon>Volvocaceae</taxon>
        <taxon>Volvox</taxon>
    </lineage>
</organism>
<dbReference type="InterPro" id="IPR021838">
    <property type="entry name" value="DUF3431"/>
</dbReference>
<reference evidence="2 3" key="1">
    <citation type="journal article" date="2023" name="IScience">
        <title>Expanded male sex-determining region conserved during the evolution of homothallism in the green alga Volvox.</title>
        <authorList>
            <person name="Yamamoto K."/>
            <person name="Matsuzaki R."/>
            <person name="Mahakham W."/>
            <person name="Heman W."/>
            <person name="Sekimoto H."/>
            <person name="Kawachi M."/>
            <person name="Minakuchi Y."/>
            <person name="Toyoda A."/>
            <person name="Nozaki H."/>
        </authorList>
    </citation>
    <scope>NUCLEOTIDE SEQUENCE [LARGE SCALE GENOMIC DNA]</scope>
    <source>
        <strain evidence="2 3">NIES-4468</strain>
    </source>
</reference>